<gene>
    <name evidence="1" type="ORF">DXN04_07370</name>
</gene>
<dbReference type="EMBL" id="QTJV01000002">
    <property type="protein sequence ID" value="RFM35204.1"/>
    <property type="molecule type" value="Genomic_DNA"/>
</dbReference>
<evidence type="ECO:0000313" key="1">
    <source>
        <dbReference type="EMBL" id="RFM35204.1"/>
    </source>
</evidence>
<proteinExistence type="predicted"/>
<protein>
    <submittedName>
        <fullName evidence="1">Uncharacterized protein</fullName>
    </submittedName>
</protein>
<dbReference type="AlphaFoldDB" id="A0A3E1P527"/>
<accession>A0A3E1P527</accession>
<comment type="caution">
    <text evidence="1">The sequence shown here is derived from an EMBL/GenBank/DDBJ whole genome shotgun (WGS) entry which is preliminary data.</text>
</comment>
<evidence type="ECO:0000313" key="2">
    <source>
        <dbReference type="Proteomes" id="UP000261174"/>
    </source>
</evidence>
<organism evidence="1 2">
    <name type="scientific">Chitinophaga silvisoli</name>
    <dbReference type="NCBI Taxonomy" id="2291814"/>
    <lineage>
        <taxon>Bacteria</taxon>
        <taxon>Pseudomonadati</taxon>
        <taxon>Bacteroidota</taxon>
        <taxon>Chitinophagia</taxon>
        <taxon>Chitinophagales</taxon>
        <taxon>Chitinophagaceae</taxon>
        <taxon>Chitinophaga</taxon>
    </lineage>
</organism>
<name>A0A3E1P527_9BACT</name>
<keyword evidence="2" id="KW-1185">Reference proteome</keyword>
<sequence>MAVLLCTECASQLKNCPRQCYVYLCTKCGCLSPDPYFLQRIILYGLNDNKDSMYVILDKVDKRYTLSESTIEAGQY</sequence>
<reference evidence="1 2" key="1">
    <citation type="submission" date="2018-08" db="EMBL/GenBank/DDBJ databases">
        <title>Chitinophaga sp. K20C18050901, a novel bacterium isolated from forest soil.</title>
        <authorList>
            <person name="Wang C."/>
        </authorList>
    </citation>
    <scope>NUCLEOTIDE SEQUENCE [LARGE SCALE GENOMIC DNA]</scope>
    <source>
        <strain evidence="1 2">K20C18050901</strain>
    </source>
</reference>
<dbReference type="Proteomes" id="UP000261174">
    <property type="component" value="Unassembled WGS sequence"/>
</dbReference>